<evidence type="ECO:0000256" key="9">
    <source>
        <dbReference type="ARBA" id="ARBA00025311"/>
    </source>
</evidence>
<name>A0A5K3F347_MESCO</name>
<keyword evidence="6 10" id="KW-0811">Translocation</keyword>
<dbReference type="WBParaSite" id="MCU_004549-RA">
    <property type="protein sequence ID" value="MCU_004549-RA"/>
    <property type="gene ID" value="MCU_004549"/>
</dbReference>
<dbReference type="Gene3D" id="1.10.287.810">
    <property type="entry name" value="Mitochondrial import inner membrane translocase subunit tim13 like domains"/>
    <property type="match status" value="1"/>
</dbReference>
<dbReference type="Pfam" id="PF02953">
    <property type="entry name" value="zf-Tim10_DDP"/>
    <property type="match status" value="1"/>
</dbReference>
<evidence type="ECO:0000256" key="7">
    <source>
        <dbReference type="ARBA" id="ARBA00023128"/>
    </source>
</evidence>
<keyword evidence="10" id="KW-0999">Mitochondrion inner membrane</keyword>
<keyword evidence="4" id="KW-0862">Zinc</keyword>
<feature type="domain" description="Tim10-like" evidence="11">
    <location>
        <begin position="52"/>
        <end position="112"/>
    </location>
</feature>
<protein>
    <recommendedName>
        <fullName evidence="10">Mitochondrial import inner membrane translocase subunit</fullName>
    </recommendedName>
</protein>
<evidence type="ECO:0000313" key="12">
    <source>
        <dbReference type="WBParaSite" id="MCU_004549-RA"/>
    </source>
</evidence>
<accession>A0A5K3F347</accession>
<evidence type="ECO:0000256" key="6">
    <source>
        <dbReference type="ARBA" id="ARBA00023010"/>
    </source>
</evidence>
<evidence type="ECO:0000256" key="4">
    <source>
        <dbReference type="ARBA" id="ARBA00022833"/>
    </source>
</evidence>
<evidence type="ECO:0000256" key="8">
    <source>
        <dbReference type="ARBA" id="ARBA00023157"/>
    </source>
</evidence>
<evidence type="ECO:0000256" key="3">
    <source>
        <dbReference type="ARBA" id="ARBA00022723"/>
    </source>
</evidence>
<dbReference type="InterPro" id="IPR004217">
    <property type="entry name" value="Tim10-like"/>
</dbReference>
<keyword evidence="3" id="KW-0479">Metal-binding</keyword>
<keyword evidence="10" id="KW-0143">Chaperone</keyword>
<dbReference type="PANTHER" id="PTHR11038:SF16">
    <property type="entry name" value="MITOCHONDRIAL IMPORT INNER MEMBRANE TRANSLOCASE SUBUNIT TIM10"/>
    <property type="match status" value="1"/>
</dbReference>
<dbReference type="InterPro" id="IPR035427">
    <property type="entry name" value="Tim10-like_dom_sf"/>
</dbReference>
<evidence type="ECO:0000259" key="11">
    <source>
        <dbReference type="Pfam" id="PF02953"/>
    </source>
</evidence>
<dbReference type="GO" id="GO:0046872">
    <property type="term" value="F:metal ion binding"/>
    <property type="evidence" value="ECO:0007669"/>
    <property type="project" value="UniProtKB-KW"/>
</dbReference>
<evidence type="ECO:0000256" key="5">
    <source>
        <dbReference type="ARBA" id="ARBA00022927"/>
    </source>
</evidence>
<dbReference type="GO" id="GO:0015031">
    <property type="term" value="P:protein transport"/>
    <property type="evidence" value="ECO:0007669"/>
    <property type="project" value="UniProtKB-KW"/>
</dbReference>
<dbReference type="SUPFAM" id="SSF144122">
    <property type="entry name" value="Tim10-like"/>
    <property type="match status" value="1"/>
</dbReference>
<dbReference type="PANTHER" id="PTHR11038">
    <property type="entry name" value="MITOCHONDRIAL IMPORT INNER MEMBRANE TRANSLOCASE SUBUNIT TIM10"/>
    <property type="match status" value="1"/>
</dbReference>
<organism evidence="12">
    <name type="scientific">Mesocestoides corti</name>
    <name type="common">Flatworm</name>
    <dbReference type="NCBI Taxonomy" id="53468"/>
    <lineage>
        <taxon>Eukaryota</taxon>
        <taxon>Metazoa</taxon>
        <taxon>Spiralia</taxon>
        <taxon>Lophotrochozoa</taxon>
        <taxon>Platyhelminthes</taxon>
        <taxon>Cestoda</taxon>
        <taxon>Eucestoda</taxon>
        <taxon>Cyclophyllidea</taxon>
        <taxon>Mesocestoididae</taxon>
        <taxon>Mesocestoides</taxon>
    </lineage>
</organism>
<sequence>MPLERRGTQDWLRPGGPTCLRPNPTPHHTTIVLDQCSVVFNVGMADQSIERQMQIFEIEMMQKVFSNMTKSCLQKCIPPRYQDGELSKGESVCLDRCAAKFMEAYMHATKTLGAIANPGLQPQ</sequence>
<dbReference type="GO" id="GO:0005743">
    <property type="term" value="C:mitochondrial inner membrane"/>
    <property type="evidence" value="ECO:0007669"/>
    <property type="project" value="UniProtKB-SubCell"/>
</dbReference>
<keyword evidence="2 10" id="KW-0813">Transport</keyword>
<keyword evidence="10" id="KW-0472">Membrane</keyword>
<reference evidence="12" key="1">
    <citation type="submission" date="2019-11" db="UniProtKB">
        <authorList>
            <consortium name="WormBaseParasite"/>
        </authorList>
    </citation>
    <scope>IDENTIFICATION</scope>
</reference>
<keyword evidence="7 10" id="KW-0496">Mitochondrion</keyword>
<dbReference type="GO" id="GO:0045039">
    <property type="term" value="P:protein insertion into mitochondrial inner membrane"/>
    <property type="evidence" value="ECO:0007669"/>
    <property type="project" value="TreeGrafter"/>
</dbReference>
<comment type="subunit">
    <text evidence="10">Heterohexamer.</text>
</comment>
<keyword evidence="5 10" id="KW-0653">Protein transport</keyword>
<comment type="function">
    <text evidence="10">Mitochondrial intermembrane chaperone that participates in the import and insertion of some multi-pass transmembrane proteins into the mitochondrial inner membrane. Also required for the transfer of beta-barrel precursors from the TOM complex to the sorting and assembly machinery (SAM complex) of the outer membrane. Acts as a chaperone-like protein that protects the hydrophobic precursors from aggregation and guide them through the mitochondrial intermembrane space.</text>
</comment>
<comment type="function">
    <text evidence="9">Mitochondrial intermembrane chaperone that participates in the import and insertion of multi-pass transmembrane proteins into the mitochondrial inner membrane. May also be required for the transfer of beta-barrel precursors from the TOM complex to the sorting and assembly machinery (SAM complex) of the outer membrane. Acts as a chaperone-like protein that protects the hydrophobic precursors from aggregation and guide them through the mitochondrial intermembrane space.</text>
</comment>
<comment type="similarity">
    <text evidence="1 10">Belongs to the small Tim family.</text>
</comment>
<comment type="domain">
    <text evidence="10">The twin CX3C motif contains 4 conserved Cys residues that form 2 disulfide bonds in the mitochondrial intermembrane space.</text>
</comment>
<keyword evidence="8 10" id="KW-1015">Disulfide bond</keyword>
<comment type="subcellular location">
    <subcellularLocation>
        <location evidence="10">Mitochondrion inner membrane</location>
        <topology evidence="10">Peripheral membrane protein</topology>
        <orientation evidence="10">Intermembrane side</orientation>
    </subcellularLocation>
</comment>
<proteinExistence type="inferred from homology"/>
<dbReference type="AlphaFoldDB" id="A0A5K3F347"/>
<evidence type="ECO:0000256" key="10">
    <source>
        <dbReference type="RuleBase" id="RU367043"/>
    </source>
</evidence>
<evidence type="ECO:0000256" key="2">
    <source>
        <dbReference type="ARBA" id="ARBA00022448"/>
    </source>
</evidence>
<evidence type="ECO:0000256" key="1">
    <source>
        <dbReference type="ARBA" id="ARBA00006720"/>
    </source>
</evidence>